<reference evidence="4" key="1">
    <citation type="submission" date="2021-01" db="EMBL/GenBank/DDBJ databases">
        <authorList>
            <person name="Zhong Y.L."/>
        </authorList>
    </citation>
    <scope>NUCLEOTIDE SEQUENCE</scope>
    <source>
        <strain evidence="4">KCTC 23302</strain>
    </source>
</reference>
<dbReference type="GO" id="GO:0005737">
    <property type="term" value="C:cytoplasm"/>
    <property type="evidence" value="ECO:0007669"/>
    <property type="project" value="TreeGrafter"/>
</dbReference>
<protein>
    <submittedName>
        <fullName evidence="4">Thiamine phosphate synthase</fullName>
    </submittedName>
</protein>
<gene>
    <name evidence="4" type="ORF">JJQ60_00350</name>
</gene>
<evidence type="ECO:0000256" key="1">
    <source>
        <dbReference type="ARBA" id="ARBA00004948"/>
    </source>
</evidence>
<dbReference type="Gene3D" id="3.20.20.70">
    <property type="entry name" value="Aldolase class I"/>
    <property type="match status" value="1"/>
</dbReference>
<dbReference type="AlphaFoldDB" id="A0A936ZU53"/>
<dbReference type="Proteomes" id="UP000651057">
    <property type="component" value="Unassembled WGS sequence"/>
</dbReference>
<comment type="pathway">
    <text evidence="1">Cofactor biosynthesis; thiamine diphosphate biosynthesis.</text>
</comment>
<dbReference type="PANTHER" id="PTHR20857:SF15">
    <property type="entry name" value="THIAMINE-PHOSPHATE SYNTHASE"/>
    <property type="match status" value="1"/>
</dbReference>
<dbReference type="GO" id="GO:0009228">
    <property type="term" value="P:thiamine biosynthetic process"/>
    <property type="evidence" value="ECO:0007669"/>
    <property type="project" value="UniProtKB-KW"/>
</dbReference>
<dbReference type="PANTHER" id="PTHR20857">
    <property type="entry name" value="THIAMINE-PHOSPHATE PYROPHOSPHORYLASE"/>
    <property type="match status" value="1"/>
</dbReference>
<dbReference type="CDD" id="cd00564">
    <property type="entry name" value="TMP_TenI"/>
    <property type="match status" value="1"/>
</dbReference>
<feature type="domain" description="Thiamine phosphate synthase/TenI" evidence="3">
    <location>
        <begin position="6"/>
        <end position="175"/>
    </location>
</feature>
<evidence type="ECO:0000313" key="5">
    <source>
        <dbReference type="Proteomes" id="UP000651057"/>
    </source>
</evidence>
<sequence length="202" mass="22715">MLIVLTSEKPLQDEAQQINNLFDAGLEILHLRKPTFTIDGYRSLLNLIEIKYHNRIMTHQFPELTLEYTLRGIHLQEQARLDLEDALAVTTKVYKNKGFSVSSSFHSIEDIKNCPVDFDYVLLSPVFGSISKSGYEGKEFDVTALKETVIGMGGINENTLQETYKLGFKGVGVLGGVWNTKNSLTSFLEIKQANDQVIKAKN</sequence>
<keyword evidence="5" id="KW-1185">Reference proteome</keyword>
<dbReference type="InterPro" id="IPR013785">
    <property type="entry name" value="Aldolase_TIM"/>
</dbReference>
<name>A0A936ZU53_9FLAO</name>
<evidence type="ECO:0000259" key="3">
    <source>
        <dbReference type="Pfam" id="PF02581"/>
    </source>
</evidence>
<dbReference type="InterPro" id="IPR022998">
    <property type="entry name" value="ThiamineP_synth_TenI"/>
</dbReference>
<dbReference type="Pfam" id="PF02581">
    <property type="entry name" value="TMP-TENI"/>
    <property type="match status" value="1"/>
</dbReference>
<proteinExistence type="predicted"/>
<dbReference type="InterPro" id="IPR036206">
    <property type="entry name" value="ThiamineP_synth_sf"/>
</dbReference>
<organism evidence="4 5">
    <name type="scientific">Aquimarina mytili</name>
    <dbReference type="NCBI Taxonomy" id="874423"/>
    <lineage>
        <taxon>Bacteria</taxon>
        <taxon>Pseudomonadati</taxon>
        <taxon>Bacteroidota</taxon>
        <taxon>Flavobacteriia</taxon>
        <taxon>Flavobacteriales</taxon>
        <taxon>Flavobacteriaceae</taxon>
        <taxon>Aquimarina</taxon>
    </lineage>
</organism>
<dbReference type="EMBL" id="JAERQJ010000001">
    <property type="protein sequence ID" value="MBL0681953.1"/>
    <property type="molecule type" value="Genomic_DNA"/>
</dbReference>
<dbReference type="GO" id="GO:0004789">
    <property type="term" value="F:thiamine-phosphate diphosphorylase activity"/>
    <property type="evidence" value="ECO:0007669"/>
    <property type="project" value="TreeGrafter"/>
</dbReference>
<comment type="caution">
    <text evidence="4">The sequence shown here is derived from an EMBL/GenBank/DDBJ whole genome shotgun (WGS) entry which is preliminary data.</text>
</comment>
<evidence type="ECO:0000256" key="2">
    <source>
        <dbReference type="ARBA" id="ARBA00022977"/>
    </source>
</evidence>
<evidence type="ECO:0000313" key="4">
    <source>
        <dbReference type="EMBL" id="MBL0681953.1"/>
    </source>
</evidence>
<accession>A0A936ZU53</accession>
<keyword evidence="2" id="KW-0784">Thiamine biosynthesis</keyword>
<dbReference type="SUPFAM" id="SSF51391">
    <property type="entry name" value="Thiamin phosphate synthase"/>
    <property type="match status" value="1"/>
</dbReference>
<dbReference type="RefSeq" id="WP_201915949.1">
    <property type="nucleotide sequence ID" value="NZ_BAABAX010000001.1"/>
</dbReference>